<dbReference type="eggNOG" id="ENOG50331GI">
    <property type="taxonomic scope" value="Bacteria"/>
</dbReference>
<evidence type="ECO:0000313" key="2">
    <source>
        <dbReference type="Proteomes" id="UP000005824"/>
    </source>
</evidence>
<protein>
    <submittedName>
        <fullName evidence="1">Uncharacterized protein</fullName>
    </submittedName>
</protein>
<sequence>MSLVIQIHENQTAFSPRDRVTGEVSWQVETPPRSVELRLVWGTSGRGNRDFCIVETIPFSNPQSTETRSFSFTLPEGPYSFTGKLITLTWGLELAIEPGGQFIGQEITVAPGGREVVLPQIAKK</sequence>
<evidence type="ECO:0000313" key="1">
    <source>
        <dbReference type="EMBL" id="EDY19328.1"/>
    </source>
</evidence>
<name>B4D288_9BACT</name>
<dbReference type="AlphaFoldDB" id="B4D288"/>
<dbReference type="Proteomes" id="UP000005824">
    <property type="component" value="Unassembled WGS sequence"/>
</dbReference>
<gene>
    <name evidence="1" type="ORF">CfE428DRAFT_3013</name>
</gene>
<dbReference type="STRING" id="497964.CfE428DRAFT_3013"/>
<organism evidence="1 2">
    <name type="scientific">Chthoniobacter flavus Ellin428</name>
    <dbReference type="NCBI Taxonomy" id="497964"/>
    <lineage>
        <taxon>Bacteria</taxon>
        <taxon>Pseudomonadati</taxon>
        <taxon>Verrucomicrobiota</taxon>
        <taxon>Spartobacteria</taxon>
        <taxon>Chthoniobacterales</taxon>
        <taxon>Chthoniobacteraceae</taxon>
        <taxon>Chthoniobacter</taxon>
    </lineage>
</organism>
<dbReference type="InParanoid" id="B4D288"/>
<proteinExistence type="predicted"/>
<accession>B4D288</accession>
<dbReference type="EMBL" id="ABVL01000008">
    <property type="protein sequence ID" value="EDY19328.1"/>
    <property type="molecule type" value="Genomic_DNA"/>
</dbReference>
<keyword evidence="2" id="KW-1185">Reference proteome</keyword>
<comment type="caution">
    <text evidence="1">The sequence shown here is derived from an EMBL/GenBank/DDBJ whole genome shotgun (WGS) entry which is preliminary data.</text>
</comment>
<reference evidence="1 2" key="1">
    <citation type="journal article" date="2011" name="J. Bacteriol.">
        <title>Genome sequence of Chthoniobacter flavus Ellin428, an aerobic heterotrophic soil bacterium.</title>
        <authorList>
            <person name="Kant R."/>
            <person name="van Passel M.W."/>
            <person name="Palva A."/>
            <person name="Lucas S."/>
            <person name="Lapidus A."/>
            <person name="Glavina Del Rio T."/>
            <person name="Dalin E."/>
            <person name="Tice H."/>
            <person name="Bruce D."/>
            <person name="Goodwin L."/>
            <person name="Pitluck S."/>
            <person name="Larimer F.W."/>
            <person name="Land M.L."/>
            <person name="Hauser L."/>
            <person name="Sangwan P."/>
            <person name="de Vos W.M."/>
            <person name="Janssen P.H."/>
            <person name="Smidt H."/>
        </authorList>
    </citation>
    <scope>NUCLEOTIDE SEQUENCE [LARGE SCALE GENOMIC DNA]</scope>
    <source>
        <strain evidence="1 2">Ellin428</strain>
    </source>
</reference>
<dbReference type="RefSeq" id="WP_006980338.1">
    <property type="nucleotide sequence ID" value="NZ_ABVL01000008.1"/>
</dbReference>